<sequence>MDNRRLARWYDILAEYHPTFSYLPGAKNGIADVLSRRPDLQPKTKFFHDLSVMSFDDTSLSLAINEVTTDTKLVTNIKKAYVKDRDAQAIFAAIKR</sequence>
<dbReference type="OrthoDB" id="111711at2759"/>
<reference evidence="1 2" key="1">
    <citation type="submission" date="2018-01" db="EMBL/GenBank/DDBJ databases">
        <title>Draft genome of the strawberry crown rot pathogen Phytophthora cactorum.</title>
        <authorList>
            <person name="Armitage A.D."/>
            <person name="Lysoe E."/>
            <person name="Nellist C.F."/>
            <person name="Harrison R.J."/>
            <person name="Brurberg M.B."/>
        </authorList>
    </citation>
    <scope>NUCLEOTIDE SEQUENCE [LARGE SCALE GENOMIC DNA]</scope>
    <source>
        <strain evidence="1 2">10300</strain>
    </source>
</reference>
<evidence type="ECO:0008006" key="3">
    <source>
        <dbReference type="Google" id="ProtNLM"/>
    </source>
</evidence>
<evidence type="ECO:0000313" key="2">
    <source>
        <dbReference type="Proteomes" id="UP000251314"/>
    </source>
</evidence>
<dbReference type="EMBL" id="MJFZ01001199">
    <property type="protein sequence ID" value="RAW22844.1"/>
    <property type="molecule type" value="Genomic_DNA"/>
</dbReference>
<protein>
    <recommendedName>
        <fullName evidence="3">Reverse transcriptase RNase H-like domain-containing protein</fullName>
    </recommendedName>
</protein>
<keyword evidence="2" id="KW-1185">Reference proteome</keyword>
<name>A0A329REC2_9STRA</name>
<evidence type="ECO:0000313" key="1">
    <source>
        <dbReference type="EMBL" id="RAW22844.1"/>
    </source>
</evidence>
<comment type="caution">
    <text evidence="1">The sequence shown here is derived from an EMBL/GenBank/DDBJ whole genome shotgun (WGS) entry which is preliminary data.</text>
</comment>
<gene>
    <name evidence="1" type="ORF">PC110_g20726</name>
</gene>
<accession>A0A329REC2</accession>
<dbReference type="AlphaFoldDB" id="A0A329REC2"/>
<dbReference type="Proteomes" id="UP000251314">
    <property type="component" value="Unassembled WGS sequence"/>
</dbReference>
<dbReference type="VEuPathDB" id="FungiDB:PC110_g20726"/>
<organism evidence="1 2">
    <name type="scientific">Phytophthora cactorum</name>
    <dbReference type="NCBI Taxonomy" id="29920"/>
    <lineage>
        <taxon>Eukaryota</taxon>
        <taxon>Sar</taxon>
        <taxon>Stramenopiles</taxon>
        <taxon>Oomycota</taxon>
        <taxon>Peronosporomycetes</taxon>
        <taxon>Peronosporales</taxon>
        <taxon>Peronosporaceae</taxon>
        <taxon>Phytophthora</taxon>
    </lineage>
</organism>
<proteinExistence type="predicted"/>